<evidence type="ECO:0000313" key="2">
    <source>
        <dbReference type="EMBL" id="SDL63480.1"/>
    </source>
</evidence>
<organism evidence="2 3">
    <name type="scientific">Daejeonella rubra</name>
    <dbReference type="NCBI Taxonomy" id="990371"/>
    <lineage>
        <taxon>Bacteria</taxon>
        <taxon>Pseudomonadati</taxon>
        <taxon>Bacteroidota</taxon>
        <taxon>Sphingobacteriia</taxon>
        <taxon>Sphingobacteriales</taxon>
        <taxon>Sphingobacteriaceae</taxon>
        <taxon>Daejeonella</taxon>
    </lineage>
</organism>
<keyword evidence="3" id="KW-1185">Reference proteome</keyword>
<dbReference type="Proteomes" id="UP000199226">
    <property type="component" value="Unassembled WGS sequence"/>
</dbReference>
<protein>
    <recommendedName>
        <fullName evidence="4">Serine endopeptidase inhibitors</fullName>
    </recommendedName>
</protein>
<evidence type="ECO:0000313" key="3">
    <source>
        <dbReference type="Proteomes" id="UP000199226"/>
    </source>
</evidence>
<gene>
    <name evidence="2" type="ORF">SAMN05421813_10116</name>
</gene>
<evidence type="ECO:0008006" key="4">
    <source>
        <dbReference type="Google" id="ProtNLM"/>
    </source>
</evidence>
<dbReference type="AlphaFoldDB" id="A0A1G9LNH7"/>
<proteinExistence type="predicted"/>
<dbReference type="EMBL" id="FNHH01000001">
    <property type="protein sequence ID" value="SDL63480.1"/>
    <property type="molecule type" value="Genomic_DNA"/>
</dbReference>
<evidence type="ECO:0000256" key="1">
    <source>
        <dbReference type="SAM" id="MobiDB-lite"/>
    </source>
</evidence>
<name>A0A1G9LNH7_9SPHI</name>
<dbReference type="RefSeq" id="WP_176767564.1">
    <property type="nucleotide sequence ID" value="NZ_FNHH01000001.1"/>
</dbReference>
<accession>A0A1G9LNH7</accession>
<reference evidence="3" key="1">
    <citation type="submission" date="2016-10" db="EMBL/GenBank/DDBJ databases">
        <authorList>
            <person name="Varghese N."/>
            <person name="Submissions S."/>
        </authorList>
    </citation>
    <scope>NUCLEOTIDE SEQUENCE [LARGE SCALE GENOMIC DNA]</scope>
    <source>
        <strain evidence="3">DSM 24536</strain>
    </source>
</reference>
<feature type="region of interest" description="Disordered" evidence="1">
    <location>
        <begin position="18"/>
        <end position="57"/>
    </location>
</feature>
<sequence length="57" mass="6232">MNVPVKKGKLQNLAFEEIDKTKSPEELNPAETNPEIIPFEDPFESPEDAAPVPGEGP</sequence>